<evidence type="ECO:0000256" key="8">
    <source>
        <dbReference type="ARBA" id="ARBA00029447"/>
    </source>
</evidence>
<dbReference type="Gene3D" id="3.30.450.20">
    <property type="entry name" value="PAS domain"/>
    <property type="match status" value="1"/>
</dbReference>
<dbReference type="Gene3D" id="6.10.340.10">
    <property type="match status" value="1"/>
</dbReference>
<dbReference type="GO" id="GO:0007165">
    <property type="term" value="P:signal transduction"/>
    <property type="evidence" value="ECO:0007669"/>
    <property type="project" value="UniProtKB-KW"/>
</dbReference>
<dbReference type="Pfam" id="PF00672">
    <property type="entry name" value="HAMP"/>
    <property type="match status" value="1"/>
</dbReference>
<evidence type="ECO:0000256" key="3">
    <source>
        <dbReference type="ARBA" id="ARBA00022500"/>
    </source>
</evidence>
<evidence type="ECO:0000313" key="14">
    <source>
        <dbReference type="EMBL" id="AEH50445.1"/>
    </source>
</evidence>
<dbReference type="HOGENOM" id="CLU_000445_107_19_0"/>
<evidence type="ECO:0000256" key="10">
    <source>
        <dbReference type="SAM" id="Coils"/>
    </source>
</evidence>
<dbReference type="Pfam" id="PF00015">
    <property type="entry name" value="MCPsignal"/>
    <property type="match status" value="1"/>
</dbReference>
<dbReference type="OrthoDB" id="43680at2"/>
<dbReference type="eggNOG" id="COG0840">
    <property type="taxonomic scope" value="Bacteria"/>
</dbReference>
<dbReference type="STRING" id="688269.Theth_0350"/>
<feature type="coiled-coil region" evidence="10">
    <location>
        <begin position="382"/>
        <end position="409"/>
    </location>
</feature>
<keyword evidence="10" id="KW-0175">Coiled coil</keyword>
<evidence type="ECO:0000313" key="15">
    <source>
        <dbReference type="Proteomes" id="UP000006804"/>
    </source>
</evidence>
<evidence type="ECO:0000256" key="7">
    <source>
        <dbReference type="ARBA" id="ARBA00023224"/>
    </source>
</evidence>
<name>F7YVE2_9THEM</name>
<feature type="domain" description="Methyl-accepting transducer" evidence="12">
    <location>
        <begin position="381"/>
        <end position="617"/>
    </location>
</feature>
<keyword evidence="5 11" id="KW-1133">Transmembrane helix</keyword>
<dbReference type="PANTHER" id="PTHR32089:SF112">
    <property type="entry name" value="LYSOZYME-LIKE PROTEIN-RELATED"/>
    <property type="match status" value="1"/>
</dbReference>
<dbReference type="PROSITE" id="PS50111">
    <property type="entry name" value="CHEMOTAXIS_TRANSDUC_2"/>
    <property type="match status" value="1"/>
</dbReference>
<dbReference type="EMBL" id="CP002351">
    <property type="protein sequence ID" value="AEH50445.1"/>
    <property type="molecule type" value="Genomic_DNA"/>
</dbReference>
<dbReference type="PATRIC" id="fig|688269.3.peg.361"/>
<evidence type="ECO:0000256" key="4">
    <source>
        <dbReference type="ARBA" id="ARBA00022692"/>
    </source>
</evidence>
<protein>
    <submittedName>
        <fullName evidence="14">Methyl-accepting chemotaxis sensory transducer with Cache sensor</fullName>
    </submittedName>
</protein>
<dbReference type="Pfam" id="PF02743">
    <property type="entry name" value="dCache_1"/>
    <property type="match status" value="1"/>
</dbReference>
<keyword evidence="2" id="KW-1003">Cell membrane</keyword>
<dbReference type="SMART" id="SM00304">
    <property type="entry name" value="HAMP"/>
    <property type="match status" value="2"/>
</dbReference>
<feature type="transmembrane region" description="Helical" evidence="11">
    <location>
        <begin position="287"/>
        <end position="307"/>
    </location>
</feature>
<organism evidence="14 15">
    <name type="scientific">Pseudothermotoga thermarum DSM 5069</name>
    <dbReference type="NCBI Taxonomy" id="688269"/>
    <lineage>
        <taxon>Bacteria</taxon>
        <taxon>Thermotogati</taxon>
        <taxon>Thermotogota</taxon>
        <taxon>Thermotogae</taxon>
        <taxon>Thermotogales</taxon>
        <taxon>Thermotogaceae</taxon>
        <taxon>Pseudothermotoga</taxon>
    </lineage>
</organism>
<dbReference type="GO" id="GO:0005886">
    <property type="term" value="C:plasma membrane"/>
    <property type="evidence" value="ECO:0007669"/>
    <property type="project" value="UniProtKB-SubCell"/>
</dbReference>
<reference evidence="14 15" key="1">
    <citation type="submission" date="2010-11" db="EMBL/GenBank/DDBJ databases">
        <title>The complete genome of Thermotoga thermarum DSM 5069.</title>
        <authorList>
            <consortium name="US DOE Joint Genome Institute (JGI-PGF)"/>
            <person name="Lucas S."/>
            <person name="Copeland A."/>
            <person name="Lapidus A."/>
            <person name="Bruce D."/>
            <person name="Goodwin L."/>
            <person name="Pitluck S."/>
            <person name="Kyrpides N."/>
            <person name="Mavromatis K."/>
            <person name="Ivanova N."/>
            <person name="Zeytun A."/>
            <person name="Brettin T."/>
            <person name="Detter J.C."/>
            <person name="Tapia R."/>
            <person name="Han C."/>
            <person name="Land M."/>
            <person name="Hauser L."/>
            <person name="Markowitz V."/>
            <person name="Cheng J.-F."/>
            <person name="Hugenholtz P."/>
            <person name="Woyke T."/>
            <person name="Wu D."/>
            <person name="Spring S."/>
            <person name="Schroeder M."/>
            <person name="Brambilla E."/>
            <person name="Klenk H.-P."/>
            <person name="Eisen J.A."/>
        </authorList>
    </citation>
    <scope>NUCLEOTIDE SEQUENCE [LARGE SCALE GENOMIC DNA]</scope>
    <source>
        <strain evidence="14 15">DSM 5069</strain>
    </source>
</reference>
<dbReference type="Proteomes" id="UP000006804">
    <property type="component" value="Chromosome"/>
</dbReference>
<dbReference type="Gene3D" id="1.10.287.950">
    <property type="entry name" value="Methyl-accepting chemotaxis protein"/>
    <property type="match status" value="1"/>
</dbReference>
<dbReference type="InterPro" id="IPR003660">
    <property type="entry name" value="HAMP_dom"/>
</dbReference>
<keyword evidence="15" id="KW-1185">Reference proteome</keyword>
<keyword evidence="4 11" id="KW-0812">Transmembrane</keyword>
<accession>F7YVE2</accession>
<dbReference type="AlphaFoldDB" id="F7YVE2"/>
<keyword evidence="7 9" id="KW-0807">Transducer</keyword>
<evidence type="ECO:0000256" key="5">
    <source>
        <dbReference type="ARBA" id="ARBA00022989"/>
    </source>
</evidence>
<evidence type="ECO:0000259" key="12">
    <source>
        <dbReference type="PROSITE" id="PS50111"/>
    </source>
</evidence>
<feature type="domain" description="HAMP" evidence="13">
    <location>
        <begin position="310"/>
        <end position="362"/>
    </location>
</feature>
<dbReference type="KEGG" id="tta:Theth_0350"/>
<dbReference type="RefSeq" id="WP_013931668.1">
    <property type="nucleotide sequence ID" value="NC_015707.1"/>
</dbReference>
<evidence type="ECO:0000256" key="6">
    <source>
        <dbReference type="ARBA" id="ARBA00023136"/>
    </source>
</evidence>
<dbReference type="SUPFAM" id="SSF58104">
    <property type="entry name" value="Methyl-accepting chemotaxis protein (MCP) signaling domain"/>
    <property type="match status" value="1"/>
</dbReference>
<evidence type="ECO:0000256" key="2">
    <source>
        <dbReference type="ARBA" id="ARBA00022475"/>
    </source>
</evidence>
<dbReference type="SMART" id="SM00283">
    <property type="entry name" value="MA"/>
    <property type="match status" value="1"/>
</dbReference>
<evidence type="ECO:0000256" key="11">
    <source>
        <dbReference type="SAM" id="Phobius"/>
    </source>
</evidence>
<sequence length="667" mass="71511" precursor="true">MRSVRGKMLVLVLLPVVVLLAVAALLTYQQVNANFTKTVQDLSNEVAQNAAETVDRWIEGILREVKFLAETDAARKALESGDWSNLMESYLPPRLKTRSHFEVFFIAYPDGTAPTTAGSVVNVADRQYFIDIMKNNKPFAVSNALISRATGAKIFVVAAPVKSTEGKLLGLFGATVLLDTITKMAENIKVGQAGYGMIVDSTGLVIAHPNKDLVMNLNVLQSSKEGFKGLEEVGKKMLAGETGYQKITTKDGTVEYLFYSPIESAQGWSFAVVVPEKQILAPVMQTVTTILIIFAVIIVVAIILIFLTSNSISKPLKSLATAAEQFGKGDLTVKFEAKGKDEIAKMAHALQQMADTLRESFRQISESSMQVNSSAQSLASTAEEVSATSEELAAQMDNVNKNAQNASASIQEVTSGVQEVAASAQNVSKAAQSLTEKASSVKTAADRGNEAVKTIAKMITDTKESAQRTEKVVLELAENAKNIGQIVETINSIAEQTNLLALNAAIEAARAGEAGRGFAVVADEIRKLAEESKNATQRISEILSQIQQSAQKASGETVEAVKQVEKTAEQSVVIEKELSSILSEVREISGMIESLAASSQQMSAAAEEMSSAMDTATRSITDIAHQIDEMLSAVKQQAEASQQVSGSSEELSAIAESLVEQVKKFKI</sequence>
<dbReference type="PANTHER" id="PTHR32089">
    <property type="entry name" value="METHYL-ACCEPTING CHEMOTAXIS PROTEIN MCPB"/>
    <property type="match status" value="1"/>
</dbReference>
<evidence type="ECO:0000259" key="13">
    <source>
        <dbReference type="PROSITE" id="PS50885"/>
    </source>
</evidence>
<dbReference type="CDD" id="cd11386">
    <property type="entry name" value="MCP_signal"/>
    <property type="match status" value="1"/>
</dbReference>
<keyword evidence="6 11" id="KW-0472">Membrane</keyword>
<gene>
    <name evidence="14" type="ORF">Theth_0350</name>
</gene>
<dbReference type="PROSITE" id="PS50885">
    <property type="entry name" value="HAMP"/>
    <property type="match status" value="1"/>
</dbReference>
<evidence type="ECO:0000256" key="1">
    <source>
        <dbReference type="ARBA" id="ARBA00004651"/>
    </source>
</evidence>
<comment type="subcellular location">
    <subcellularLocation>
        <location evidence="1">Cell membrane</location>
        <topology evidence="1">Multi-pass membrane protein</topology>
    </subcellularLocation>
</comment>
<dbReference type="InterPro" id="IPR033479">
    <property type="entry name" value="dCache_1"/>
</dbReference>
<dbReference type="CDD" id="cd12912">
    <property type="entry name" value="PDC2_MCP_like"/>
    <property type="match status" value="1"/>
</dbReference>
<evidence type="ECO:0000256" key="9">
    <source>
        <dbReference type="PROSITE-ProRule" id="PRU00284"/>
    </source>
</evidence>
<comment type="similarity">
    <text evidence="8">Belongs to the methyl-accepting chemotaxis (MCP) protein family.</text>
</comment>
<dbReference type="CDD" id="cd06225">
    <property type="entry name" value="HAMP"/>
    <property type="match status" value="1"/>
</dbReference>
<proteinExistence type="inferred from homology"/>
<dbReference type="GO" id="GO:0006935">
    <property type="term" value="P:chemotaxis"/>
    <property type="evidence" value="ECO:0007669"/>
    <property type="project" value="UniProtKB-KW"/>
</dbReference>
<keyword evidence="3" id="KW-0145">Chemotaxis</keyword>
<dbReference type="CDD" id="cd12914">
    <property type="entry name" value="PDC1_DGC_like"/>
    <property type="match status" value="1"/>
</dbReference>
<dbReference type="InterPro" id="IPR004089">
    <property type="entry name" value="MCPsignal_dom"/>
</dbReference>